<keyword evidence="2" id="KW-1185">Reference proteome</keyword>
<accession>A0ABQ9E2D4</accession>
<evidence type="ECO:0000313" key="2">
    <source>
        <dbReference type="Proteomes" id="UP001217089"/>
    </source>
</evidence>
<comment type="caution">
    <text evidence="1">The sequence shown here is derived from an EMBL/GenBank/DDBJ whole genome shotgun (WGS) entry which is preliminary data.</text>
</comment>
<dbReference type="Proteomes" id="UP001217089">
    <property type="component" value="Unassembled WGS sequence"/>
</dbReference>
<name>A0ABQ9E2D4_TEGGR</name>
<gene>
    <name evidence="1" type="ORF">KUTeg_024820</name>
</gene>
<protein>
    <recommendedName>
        <fullName evidence="3">PiggyBac transposable element-derived protein domain-containing protein</fullName>
    </recommendedName>
</protein>
<reference evidence="1 2" key="1">
    <citation type="submission" date="2022-12" db="EMBL/GenBank/DDBJ databases">
        <title>Chromosome-level genome of Tegillarca granosa.</title>
        <authorList>
            <person name="Kim J."/>
        </authorList>
    </citation>
    <scope>NUCLEOTIDE SEQUENCE [LARGE SCALE GENOMIC DNA]</scope>
    <source>
        <strain evidence="1">Teg-2019</strain>
        <tissue evidence="1">Adductor muscle</tissue>
    </source>
</reference>
<proteinExistence type="predicted"/>
<dbReference type="EMBL" id="JARBDR010000923">
    <property type="protein sequence ID" value="KAJ8298289.1"/>
    <property type="molecule type" value="Genomic_DNA"/>
</dbReference>
<sequence>MKHVKLNCFDIYIYCHIYRQVYKKYLPVALEHIHGIKVDGTPNMTDICNKNQSYDQVPPHKLRRNGQGLVSCIRHNTVSNVIHVTAWTNDTQLKQFSTDFGFVCFTKYLQKLKFPSDICWTCANW</sequence>
<evidence type="ECO:0008006" key="3">
    <source>
        <dbReference type="Google" id="ProtNLM"/>
    </source>
</evidence>
<organism evidence="1 2">
    <name type="scientific">Tegillarca granosa</name>
    <name type="common">Malaysian cockle</name>
    <name type="synonym">Anadara granosa</name>
    <dbReference type="NCBI Taxonomy" id="220873"/>
    <lineage>
        <taxon>Eukaryota</taxon>
        <taxon>Metazoa</taxon>
        <taxon>Spiralia</taxon>
        <taxon>Lophotrochozoa</taxon>
        <taxon>Mollusca</taxon>
        <taxon>Bivalvia</taxon>
        <taxon>Autobranchia</taxon>
        <taxon>Pteriomorphia</taxon>
        <taxon>Arcoida</taxon>
        <taxon>Arcoidea</taxon>
        <taxon>Arcidae</taxon>
        <taxon>Tegillarca</taxon>
    </lineage>
</organism>
<evidence type="ECO:0000313" key="1">
    <source>
        <dbReference type="EMBL" id="KAJ8298289.1"/>
    </source>
</evidence>